<feature type="transmembrane region" description="Helical" evidence="6">
    <location>
        <begin position="183"/>
        <end position="204"/>
    </location>
</feature>
<dbReference type="AlphaFoldDB" id="A0A3N0E1A7"/>
<feature type="transmembrane region" description="Helical" evidence="6">
    <location>
        <begin position="255"/>
        <end position="275"/>
    </location>
</feature>
<proteinExistence type="predicted"/>
<evidence type="ECO:0000256" key="2">
    <source>
        <dbReference type="ARBA" id="ARBA00022475"/>
    </source>
</evidence>
<feature type="transmembrane region" description="Helical" evidence="6">
    <location>
        <begin position="385"/>
        <end position="404"/>
    </location>
</feature>
<evidence type="ECO:0000313" key="7">
    <source>
        <dbReference type="EMBL" id="RNL81627.1"/>
    </source>
</evidence>
<feature type="transmembrane region" description="Helical" evidence="6">
    <location>
        <begin position="88"/>
        <end position="110"/>
    </location>
</feature>
<evidence type="ECO:0000256" key="3">
    <source>
        <dbReference type="ARBA" id="ARBA00022692"/>
    </source>
</evidence>
<evidence type="ECO:0000313" key="8">
    <source>
        <dbReference type="Proteomes" id="UP000267469"/>
    </source>
</evidence>
<feature type="transmembrane region" description="Helical" evidence="6">
    <location>
        <begin position="116"/>
        <end position="139"/>
    </location>
</feature>
<evidence type="ECO:0000256" key="1">
    <source>
        <dbReference type="ARBA" id="ARBA00004651"/>
    </source>
</evidence>
<feature type="transmembrane region" description="Helical" evidence="6">
    <location>
        <begin position="54"/>
        <end position="76"/>
    </location>
</feature>
<dbReference type="InterPro" id="IPR002797">
    <property type="entry name" value="Polysacc_synth"/>
</dbReference>
<keyword evidence="4 6" id="KW-1133">Transmembrane helix</keyword>
<feature type="transmembrane region" description="Helical" evidence="6">
    <location>
        <begin position="361"/>
        <end position="379"/>
    </location>
</feature>
<dbReference type="OrthoDB" id="1495589at2"/>
<dbReference type="Proteomes" id="UP000267469">
    <property type="component" value="Unassembled WGS sequence"/>
</dbReference>
<keyword evidence="8" id="KW-1185">Reference proteome</keyword>
<dbReference type="Pfam" id="PF01943">
    <property type="entry name" value="Polysacc_synt"/>
    <property type="match status" value="1"/>
</dbReference>
<dbReference type="PANTHER" id="PTHR30250:SF11">
    <property type="entry name" value="O-ANTIGEN TRANSPORTER-RELATED"/>
    <property type="match status" value="1"/>
</dbReference>
<reference evidence="7 8" key="1">
    <citation type="submission" date="2018-10" db="EMBL/GenBank/DDBJ databases">
        <title>Sinomicrobium pectinilyticum sp. nov., a pectinase-producing bacterium isolated from alkaline and saline soil, and emended description of the genus Sinomicrobium.</title>
        <authorList>
            <person name="Cheng B."/>
            <person name="Li C."/>
            <person name="Lai Q."/>
            <person name="Du M."/>
            <person name="Shao Z."/>
            <person name="Xu P."/>
            <person name="Yang C."/>
        </authorList>
    </citation>
    <scope>NUCLEOTIDE SEQUENCE [LARGE SCALE GENOMIC DNA]</scope>
    <source>
        <strain evidence="7 8">5DNS001</strain>
    </source>
</reference>
<dbReference type="GO" id="GO:0005886">
    <property type="term" value="C:plasma membrane"/>
    <property type="evidence" value="ECO:0007669"/>
    <property type="project" value="UniProtKB-SubCell"/>
</dbReference>
<keyword evidence="3 6" id="KW-0812">Transmembrane</keyword>
<evidence type="ECO:0000256" key="4">
    <source>
        <dbReference type="ARBA" id="ARBA00022989"/>
    </source>
</evidence>
<name>A0A3N0E1A7_SINP1</name>
<dbReference type="PANTHER" id="PTHR30250">
    <property type="entry name" value="PST FAMILY PREDICTED COLANIC ACID TRANSPORTER"/>
    <property type="match status" value="1"/>
</dbReference>
<keyword evidence="5 6" id="KW-0472">Membrane</keyword>
<comment type="subcellular location">
    <subcellularLocation>
        <location evidence="1">Cell membrane</location>
        <topology evidence="1">Multi-pass membrane protein</topology>
    </subcellularLocation>
</comment>
<dbReference type="InterPro" id="IPR050833">
    <property type="entry name" value="Poly_Biosynth_Transport"/>
</dbReference>
<accession>A0A3N0E1A7</accession>
<feature type="transmembrane region" description="Helical" evidence="6">
    <location>
        <begin position="151"/>
        <end position="171"/>
    </location>
</feature>
<feature type="transmembrane region" description="Helical" evidence="6">
    <location>
        <begin position="216"/>
        <end position="235"/>
    </location>
</feature>
<sequence>MVQLKKLLASPLFKETALYGLTNALFTGLPLILMPFLVAVMAPEDYGTLDLFKSLTLVLTPILGLSTIQSVTRFYYDLDTNDFRKFCSTVIIFHFISAISASVVLFFVSLMIESEYLIIVLLSVAFFLFNQITEVLLIIYRVKKQPKNFMIIRLGSVVLDLLLLVLLYHLYDTYDWHFRVIPNVIATVAIGLMSLCILHFQFAIKTTFSLRLFKDAVAFSAPLILHMISGYILNVGDRFFIVHFLGDKALGSYSVGYQLGMSISFFYTSFNLAWTPTFYEWMKSGRFSAIEKVKKIVFFGLPILGFVLVIAWQGLSKYIDNLAKYDIDLKLIVSIVLAYIILSYYKFNANYFFYAKKTKKIASITLLSAVLSIVGNFLLIPRLGLMGAAYTTLVSFTIMSIIVVRVKNKLTIEKHEKSIL</sequence>
<feature type="transmembrane region" description="Helical" evidence="6">
    <location>
        <begin position="296"/>
        <end position="315"/>
    </location>
</feature>
<gene>
    <name evidence="7" type="ORF">ED312_18635</name>
</gene>
<dbReference type="EMBL" id="RJTM01000123">
    <property type="protein sequence ID" value="RNL81627.1"/>
    <property type="molecule type" value="Genomic_DNA"/>
</dbReference>
<evidence type="ECO:0000256" key="6">
    <source>
        <dbReference type="SAM" id="Phobius"/>
    </source>
</evidence>
<comment type="caution">
    <text evidence="7">The sequence shown here is derived from an EMBL/GenBank/DDBJ whole genome shotgun (WGS) entry which is preliminary data.</text>
</comment>
<organism evidence="7 8">
    <name type="scientific">Sinomicrobium pectinilyticum</name>
    <dbReference type="NCBI Taxonomy" id="1084421"/>
    <lineage>
        <taxon>Bacteria</taxon>
        <taxon>Pseudomonadati</taxon>
        <taxon>Bacteroidota</taxon>
        <taxon>Flavobacteriia</taxon>
        <taxon>Flavobacteriales</taxon>
        <taxon>Flavobacteriaceae</taxon>
        <taxon>Sinomicrobium</taxon>
    </lineage>
</organism>
<dbReference type="RefSeq" id="WP_123217543.1">
    <property type="nucleotide sequence ID" value="NZ_RJTM01000123.1"/>
</dbReference>
<evidence type="ECO:0000256" key="5">
    <source>
        <dbReference type="ARBA" id="ARBA00023136"/>
    </source>
</evidence>
<protein>
    <submittedName>
        <fullName evidence="7">Uncharacterized protein</fullName>
    </submittedName>
</protein>
<keyword evidence="2" id="KW-1003">Cell membrane</keyword>
<feature type="transmembrane region" description="Helical" evidence="6">
    <location>
        <begin position="21"/>
        <end position="42"/>
    </location>
</feature>